<evidence type="ECO:0000259" key="1">
    <source>
        <dbReference type="PROSITE" id="PS51186"/>
    </source>
</evidence>
<sequence>MSKIQPPVFEQVYSIMEESFPLIEYRTFEGQQALLANPSYRLLTKENDLGEVIAFLGGWEFDEFCFVEHIAVKPSIRGGGLGKQLMMDFIAQMNKPVVLEVELPNEEISKRRIGFYERLGFHLNSYPYVQPPLRAGQPDFPLMVMSYPNLLTEEQFQSYRDTLYAEVYQVEPK</sequence>
<keyword evidence="3" id="KW-1185">Reference proteome</keyword>
<dbReference type="Pfam" id="PF00583">
    <property type="entry name" value="Acetyltransf_1"/>
    <property type="match status" value="1"/>
</dbReference>
<name>A0ABY8X5Z8_9BACL</name>
<dbReference type="SUPFAM" id="SSF55729">
    <property type="entry name" value="Acyl-CoA N-acyltransferases (Nat)"/>
    <property type="match status" value="1"/>
</dbReference>
<accession>A0ABY8X5Z8</accession>
<dbReference type="InterPro" id="IPR000182">
    <property type="entry name" value="GNAT_dom"/>
</dbReference>
<dbReference type="Proteomes" id="UP001236415">
    <property type="component" value="Chromosome"/>
</dbReference>
<protein>
    <submittedName>
        <fullName evidence="2">GNAT family N-acetyltransferase</fullName>
    </submittedName>
</protein>
<dbReference type="EMBL" id="CP127162">
    <property type="protein sequence ID" value="WIV19887.1"/>
    <property type="molecule type" value="Genomic_DNA"/>
</dbReference>
<feature type="domain" description="N-acetyltransferase" evidence="1">
    <location>
        <begin position="1"/>
        <end position="148"/>
    </location>
</feature>
<evidence type="ECO:0000313" key="2">
    <source>
        <dbReference type="EMBL" id="WIV19887.1"/>
    </source>
</evidence>
<dbReference type="InterPro" id="IPR016181">
    <property type="entry name" value="Acyl_CoA_acyltransferase"/>
</dbReference>
<evidence type="ECO:0000313" key="3">
    <source>
        <dbReference type="Proteomes" id="UP001236415"/>
    </source>
</evidence>
<reference evidence="2 3" key="1">
    <citation type="submission" date="2023-06" db="EMBL/GenBank/DDBJ databases">
        <title>Paenibacillus polygonum sp. nov., an endophytic bacterium, isolated from Polygonum lapathifolium L. in Nanji Wetland National Nature Reserve, South of Poyang Lake, Jiangxi Province, China.</title>
        <authorList>
            <person name="Yu Z."/>
        </authorList>
    </citation>
    <scope>NUCLEOTIDE SEQUENCE [LARGE SCALE GENOMIC DNA]</scope>
    <source>
        <strain evidence="2 3">C31</strain>
    </source>
</reference>
<dbReference type="PROSITE" id="PS51186">
    <property type="entry name" value="GNAT"/>
    <property type="match status" value="1"/>
</dbReference>
<gene>
    <name evidence="2" type="ORF">QPK24_03865</name>
</gene>
<dbReference type="CDD" id="cd04301">
    <property type="entry name" value="NAT_SF"/>
    <property type="match status" value="1"/>
</dbReference>
<organism evidence="2 3">
    <name type="scientific">Paenibacillus polygoni</name>
    <dbReference type="NCBI Taxonomy" id="3050112"/>
    <lineage>
        <taxon>Bacteria</taxon>
        <taxon>Bacillati</taxon>
        <taxon>Bacillota</taxon>
        <taxon>Bacilli</taxon>
        <taxon>Bacillales</taxon>
        <taxon>Paenibacillaceae</taxon>
        <taxon>Paenibacillus</taxon>
    </lineage>
</organism>
<dbReference type="Gene3D" id="3.40.630.30">
    <property type="match status" value="1"/>
</dbReference>
<proteinExistence type="predicted"/>
<dbReference type="RefSeq" id="WP_285746343.1">
    <property type="nucleotide sequence ID" value="NZ_CP127162.1"/>
</dbReference>